<keyword evidence="3" id="KW-1185">Reference proteome</keyword>
<dbReference type="KEGG" id="dor:Desor_2604"/>
<name>G7W6E7_DESOD</name>
<dbReference type="InterPro" id="IPR020945">
    <property type="entry name" value="DMSO/NO3_reduct_chaperone"/>
</dbReference>
<organism evidence="2 3">
    <name type="scientific">Desulfosporosinus orientis (strain ATCC 19365 / DSM 765 / NCIMB 8382 / VKM B-1628 / Singapore I)</name>
    <name type="common">Desulfotomaculum orientis</name>
    <dbReference type="NCBI Taxonomy" id="768706"/>
    <lineage>
        <taxon>Bacteria</taxon>
        <taxon>Bacillati</taxon>
        <taxon>Bacillota</taxon>
        <taxon>Clostridia</taxon>
        <taxon>Eubacteriales</taxon>
        <taxon>Desulfitobacteriaceae</taxon>
        <taxon>Desulfosporosinus</taxon>
    </lineage>
</organism>
<dbReference type="Pfam" id="PF02613">
    <property type="entry name" value="Nitrate_red_del"/>
    <property type="match status" value="1"/>
</dbReference>
<dbReference type="InterPro" id="IPR036411">
    <property type="entry name" value="TorD-like_sf"/>
</dbReference>
<sequence length="215" mass="24589">MTEKNLSWYEYAKAFGFLAGILNNSPHAEMVRQLRDIFSDPGNRFFHGDMHAGNKTMSAYWHQHGEKPLEKIVQELAVDWTHLFRGVNPSYGPPPPYEGVYSEKDRVGINVILDVNQEYLKYGLSIAEDKKDRGDYLGYELDFIRHLAEKAAAAREEGRRDEEEAYKTSICEFLRKHLSWTGGFCSKAADYADTDFYRGFLILLRDTVSEAAAAC</sequence>
<dbReference type="STRING" id="768706.Desor_2604"/>
<dbReference type="Gene3D" id="1.10.3480.10">
    <property type="entry name" value="TorD-like"/>
    <property type="match status" value="1"/>
</dbReference>
<dbReference type="PANTHER" id="PTHR34227">
    <property type="entry name" value="CHAPERONE PROTEIN YCDY"/>
    <property type="match status" value="1"/>
</dbReference>
<evidence type="ECO:0000313" key="2">
    <source>
        <dbReference type="EMBL" id="AET68154.1"/>
    </source>
</evidence>
<gene>
    <name evidence="2" type="ordered locus">Desor_2604</name>
</gene>
<dbReference type="EMBL" id="CP003108">
    <property type="protein sequence ID" value="AET68154.1"/>
    <property type="molecule type" value="Genomic_DNA"/>
</dbReference>
<reference evidence="3" key="1">
    <citation type="submission" date="2011-11" db="EMBL/GenBank/DDBJ databases">
        <title>Complete sequence of Desulfosporosinus orientis DSM 765.</title>
        <authorList>
            <person name="Lucas S."/>
            <person name="Han J."/>
            <person name="Lapidus A."/>
            <person name="Cheng J.-F."/>
            <person name="Goodwin L."/>
            <person name="Pitluck S."/>
            <person name="Peters L."/>
            <person name="Ovchinnikova G."/>
            <person name="Teshima H."/>
            <person name="Detter J.C."/>
            <person name="Han C."/>
            <person name="Tapia R."/>
            <person name="Land M."/>
            <person name="Hauser L."/>
            <person name="Kyrpides N."/>
            <person name="Ivanova N."/>
            <person name="Pagani I."/>
            <person name="Pester M."/>
            <person name="Spring S."/>
            <person name="Ollivier B."/>
            <person name="Rattei T."/>
            <person name="Klenk H.-P."/>
            <person name="Wagner M."/>
            <person name="Loy A."/>
            <person name="Woyke T."/>
        </authorList>
    </citation>
    <scope>NUCLEOTIDE SEQUENCE [LARGE SCALE GENOMIC DNA]</scope>
    <source>
        <strain evidence="3">ATCC 19365 / DSM 765 / NCIMB 8382 / VKM B-1628</strain>
    </source>
</reference>
<protein>
    <submittedName>
        <fullName evidence="2">Putative component of anaerobic dehydrogenase</fullName>
    </submittedName>
</protein>
<dbReference type="eggNOG" id="COG3381">
    <property type="taxonomic scope" value="Bacteria"/>
</dbReference>
<dbReference type="Proteomes" id="UP000006346">
    <property type="component" value="Chromosome"/>
</dbReference>
<dbReference type="AlphaFoldDB" id="G7W6E7"/>
<proteinExistence type="predicted"/>
<dbReference type="RefSeq" id="WP_014184962.1">
    <property type="nucleotide sequence ID" value="NC_016584.1"/>
</dbReference>
<dbReference type="SUPFAM" id="SSF89155">
    <property type="entry name" value="TorD-like"/>
    <property type="match status" value="1"/>
</dbReference>
<evidence type="ECO:0000313" key="3">
    <source>
        <dbReference type="Proteomes" id="UP000006346"/>
    </source>
</evidence>
<evidence type="ECO:0000256" key="1">
    <source>
        <dbReference type="ARBA" id="ARBA00023186"/>
    </source>
</evidence>
<keyword evidence="1" id="KW-0143">Chaperone</keyword>
<accession>G7W6E7</accession>
<dbReference type="HOGENOM" id="CLU_077650_0_0_9"/>
<dbReference type="PANTHER" id="PTHR34227:SF1">
    <property type="entry name" value="DIMETHYL SULFOXIDE REDUCTASE CHAPERONE-RELATED"/>
    <property type="match status" value="1"/>
</dbReference>
<dbReference type="PATRIC" id="fig|768706.3.peg.2617"/>
<reference evidence="2 3" key="2">
    <citation type="journal article" date="2012" name="J. Bacteriol.">
        <title>Complete genome sequences of Desulfosporosinus orientis DSM765T, Desulfosporosinus youngiae DSM17734T, Desulfosporosinus meridiei DSM13257T, and Desulfosporosinus acidiphilus DSM22704T.</title>
        <authorList>
            <person name="Pester M."/>
            <person name="Brambilla E."/>
            <person name="Alazard D."/>
            <person name="Rattei T."/>
            <person name="Weinmaier T."/>
            <person name="Han J."/>
            <person name="Lucas S."/>
            <person name="Lapidus A."/>
            <person name="Cheng J.F."/>
            <person name="Goodwin L."/>
            <person name="Pitluck S."/>
            <person name="Peters L."/>
            <person name="Ovchinnikova G."/>
            <person name="Teshima H."/>
            <person name="Detter J.C."/>
            <person name="Han C.S."/>
            <person name="Tapia R."/>
            <person name="Land M.L."/>
            <person name="Hauser L."/>
            <person name="Kyrpides N.C."/>
            <person name="Ivanova N.N."/>
            <person name="Pagani I."/>
            <person name="Huntmann M."/>
            <person name="Wei C.L."/>
            <person name="Davenport K.W."/>
            <person name="Daligault H."/>
            <person name="Chain P.S."/>
            <person name="Chen A."/>
            <person name="Mavromatis K."/>
            <person name="Markowitz V."/>
            <person name="Szeto E."/>
            <person name="Mikhailova N."/>
            <person name="Pati A."/>
            <person name="Wagner M."/>
            <person name="Woyke T."/>
            <person name="Ollivier B."/>
            <person name="Klenk H.P."/>
            <person name="Spring S."/>
            <person name="Loy A."/>
        </authorList>
    </citation>
    <scope>NUCLEOTIDE SEQUENCE [LARGE SCALE GENOMIC DNA]</scope>
    <source>
        <strain evidence="3">ATCC 19365 / DSM 765 / NCIMB 8382 / VKM B-1628</strain>
    </source>
</reference>
<dbReference type="OrthoDB" id="9814424at2"/>
<dbReference type="InterPro" id="IPR050289">
    <property type="entry name" value="TorD/DmsD_chaperones"/>
</dbReference>